<sequence>MRPTARGARPLALQAARGTADLAIGQVQGPHLPRMMESAHQALSQCVGRCAAALSPRDGACDAALDAAAVGGDAEKRLQSPKMDLPLQLGKGTLSPKSNSSRNKENKSTIINTLLFLCNIHVFKLESLQVSLEKFLENS</sequence>
<evidence type="ECO:0000313" key="3">
    <source>
        <dbReference type="Proteomes" id="UP000823775"/>
    </source>
</evidence>
<comment type="caution">
    <text evidence="2">The sequence shown here is derived from an EMBL/GenBank/DDBJ whole genome shotgun (WGS) entry which is preliminary data.</text>
</comment>
<dbReference type="Proteomes" id="UP000823775">
    <property type="component" value="Unassembled WGS sequence"/>
</dbReference>
<protein>
    <submittedName>
        <fullName evidence="2">Uncharacterized protein</fullName>
    </submittedName>
</protein>
<gene>
    <name evidence="2" type="ORF">HAX54_016007</name>
</gene>
<proteinExistence type="predicted"/>
<evidence type="ECO:0000313" key="2">
    <source>
        <dbReference type="EMBL" id="MCD7452242.1"/>
    </source>
</evidence>
<keyword evidence="3" id="KW-1185">Reference proteome</keyword>
<evidence type="ECO:0000256" key="1">
    <source>
        <dbReference type="SAM" id="MobiDB-lite"/>
    </source>
</evidence>
<organism evidence="2 3">
    <name type="scientific">Datura stramonium</name>
    <name type="common">Jimsonweed</name>
    <name type="synonym">Common thornapple</name>
    <dbReference type="NCBI Taxonomy" id="4076"/>
    <lineage>
        <taxon>Eukaryota</taxon>
        <taxon>Viridiplantae</taxon>
        <taxon>Streptophyta</taxon>
        <taxon>Embryophyta</taxon>
        <taxon>Tracheophyta</taxon>
        <taxon>Spermatophyta</taxon>
        <taxon>Magnoliopsida</taxon>
        <taxon>eudicotyledons</taxon>
        <taxon>Gunneridae</taxon>
        <taxon>Pentapetalae</taxon>
        <taxon>asterids</taxon>
        <taxon>lamiids</taxon>
        <taxon>Solanales</taxon>
        <taxon>Solanaceae</taxon>
        <taxon>Solanoideae</taxon>
        <taxon>Datureae</taxon>
        <taxon>Datura</taxon>
    </lineage>
</organism>
<name>A0ABS8S058_DATST</name>
<feature type="region of interest" description="Disordered" evidence="1">
    <location>
        <begin position="75"/>
        <end position="105"/>
    </location>
</feature>
<reference evidence="2 3" key="1">
    <citation type="journal article" date="2021" name="BMC Genomics">
        <title>Datura genome reveals duplications of psychoactive alkaloid biosynthetic genes and high mutation rate following tissue culture.</title>
        <authorList>
            <person name="Rajewski A."/>
            <person name="Carter-House D."/>
            <person name="Stajich J."/>
            <person name="Litt A."/>
        </authorList>
    </citation>
    <scope>NUCLEOTIDE SEQUENCE [LARGE SCALE GENOMIC DNA]</scope>
    <source>
        <strain evidence="2">AR-01</strain>
    </source>
</reference>
<accession>A0ABS8S058</accession>
<dbReference type="EMBL" id="JACEIK010000203">
    <property type="protein sequence ID" value="MCD7452242.1"/>
    <property type="molecule type" value="Genomic_DNA"/>
</dbReference>